<name>A0AAI8YCZ5_9PEZI</name>
<evidence type="ECO:0000313" key="1">
    <source>
        <dbReference type="EMBL" id="CAJ2500220.1"/>
    </source>
</evidence>
<reference evidence="1" key="1">
    <citation type="submission" date="2023-10" db="EMBL/GenBank/DDBJ databases">
        <authorList>
            <person name="Hackl T."/>
        </authorList>
    </citation>
    <scope>NUCLEOTIDE SEQUENCE</scope>
</reference>
<organism evidence="1 2">
    <name type="scientific">Anthostomella pinea</name>
    <dbReference type="NCBI Taxonomy" id="933095"/>
    <lineage>
        <taxon>Eukaryota</taxon>
        <taxon>Fungi</taxon>
        <taxon>Dikarya</taxon>
        <taxon>Ascomycota</taxon>
        <taxon>Pezizomycotina</taxon>
        <taxon>Sordariomycetes</taxon>
        <taxon>Xylariomycetidae</taxon>
        <taxon>Xylariales</taxon>
        <taxon>Xylariaceae</taxon>
        <taxon>Anthostomella</taxon>
    </lineage>
</organism>
<sequence length="134" mass="15195">MQRDDEFMSQLLIEARSRRGGHEGKISVTAVVTSQILLDVLDICGIPPQYNRQLMYAHGHSTKSFDFTIVNGDRLKTGGLNWPNSGVEKLSDMYMLMKKIEVPSVQLMKSLLLSVRQTPKMYTWANAPPELRAR</sequence>
<dbReference type="EMBL" id="CAUWAG010000003">
    <property type="protein sequence ID" value="CAJ2500220.1"/>
    <property type="molecule type" value="Genomic_DNA"/>
</dbReference>
<comment type="caution">
    <text evidence="1">The sequence shown here is derived from an EMBL/GenBank/DDBJ whole genome shotgun (WGS) entry which is preliminary data.</text>
</comment>
<keyword evidence="2" id="KW-1185">Reference proteome</keyword>
<dbReference type="Proteomes" id="UP001295740">
    <property type="component" value="Unassembled WGS sequence"/>
</dbReference>
<protein>
    <submittedName>
        <fullName evidence="1">Uu.00g030730.m01.CDS01</fullName>
    </submittedName>
</protein>
<dbReference type="AlphaFoldDB" id="A0AAI8YCZ5"/>
<evidence type="ECO:0000313" key="2">
    <source>
        <dbReference type="Proteomes" id="UP001295740"/>
    </source>
</evidence>
<gene>
    <name evidence="1" type="ORF">KHLLAP_LOCUS688</name>
</gene>
<accession>A0AAI8YCZ5</accession>
<proteinExistence type="predicted"/>